<keyword evidence="9" id="KW-1278">Translocase</keyword>
<dbReference type="GO" id="GO:0005743">
    <property type="term" value="C:mitochondrial inner membrane"/>
    <property type="evidence" value="ECO:0007669"/>
    <property type="project" value="UniProtKB-SubCell"/>
</dbReference>
<feature type="transmembrane region" description="Helical" evidence="18">
    <location>
        <begin position="59"/>
        <end position="79"/>
    </location>
</feature>
<evidence type="ECO:0000256" key="17">
    <source>
        <dbReference type="ARBA" id="ARBA00049551"/>
    </source>
</evidence>
<feature type="transmembrane region" description="Helical" evidence="18">
    <location>
        <begin position="203"/>
        <end position="230"/>
    </location>
</feature>
<dbReference type="AlphaFoldDB" id="A0A1X9WD94"/>
<dbReference type="PANTHER" id="PTHR46552:SF1">
    <property type="entry name" value="NADH-UBIQUINONE OXIDOREDUCTASE CHAIN 2"/>
    <property type="match status" value="1"/>
</dbReference>
<evidence type="ECO:0000256" key="11">
    <source>
        <dbReference type="ARBA" id="ARBA00022989"/>
    </source>
</evidence>
<accession>A0A1X9WD94</accession>
<feature type="transmembrane region" description="Helical" evidence="18">
    <location>
        <begin position="276"/>
        <end position="296"/>
    </location>
</feature>
<evidence type="ECO:0000256" key="3">
    <source>
        <dbReference type="ARBA" id="ARBA00012944"/>
    </source>
</evidence>
<evidence type="ECO:0000256" key="10">
    <source>
        <dbReference type="ARBA" id="ARBA00022982"/>
    </source>
</evidence>
<name>A0A1X9WD94_ISOPU</name>
<evidence type="ECO:0000256" key="8">
    <source>
        <dbReference type="ARBA" id="ARBA00022792"/>
    </source>
</evidence>
<comment type="similarity">
    <text evidence="2">Belongs to the complex I subunit 2 family.</text>
</comment>
<evidence type="ECO:0000256" key="5">
    <source>
        <dbReference type="ARBA" id="ARBA00022448"/>
    </source>
</evidence>
<evidence type="ECO:0000256" key="9">
    <source>
        <dbReference type="ARBA" id="ARBA00022967"/>
    </source>
</evidence>
<keyword evidence="10" id="KW-0249">Electron transport</keyword>
<dbReference type="PANTHER" id="PTHR46552">
    <property type="entry name" value="NADH-UBIQUINONE OXIDOREDUCTASE CHAIN 2"/>
    <property type="match status" value="1"/>
</dbReference>
<keyword evidence="14 19" id="KW-0496">Mitochondrion</keyword>
<evidence type="ECO:0000256" key="13">
    <source>
        <dbReference type="ARBA" id="ARBA00023075"/>
    </source>
</evidence>
<evidence type="ECO:0000256" key="16">
    <source>
        <dbReference type="ARBA" id="ARBA00031028"/>
    </source>
</evidence>
<evidence type="ECO:0000256" key="2">
    <source>
        <dbReference type="ARBA" id="ARBA00007012"/>
    </source>
</evidence>
<sequence length="350" mass="40473">MIFSTSSCVAGVLMYSGISIFFFFHGNALLTWMCLEIVSWALLPILLQKKSLTTKEGMMKYFMIQSLASLLFLGSLLLWEESFMGTGMSGSLKWSWGCSFSLLLKMGFFPFHGWVMELLSASDFIIALILLGLQKILPLVLFLKLSLWQEWPIFLSYTILMLTCIFLLWGLPQVKSFILLFFFSGIYHLSVLFFMMMNEIPSLYLVVYFGFYLFFLFVIFFVLQSCKIFLQQDLLLKTGQHFLFIGLAVSGLPPFAMFFMKSFFLYHVSFAMTDLSIFFLITLIVIYMFSFLSFFFESGSNQLSFSLMNSEGPSRFYSSQGWINNEEKLKVIFSVFVLHFILSGSVFLFF</sequence>
<dbReference type="GO" id="GO:0006120">
    <property type="term" value="P:mitochondrial electron transport, NADH to ubiquinone"/>
    <property type="evidence" value="ECO:0007669"/>
    <property type="project" value="TreeGrafter"/>
</dbReference>
<geneLocation type="mitochondrion" evidence="19"/>
<evidence type="ECO:0000256" key="4">
    <source>
        <dbReference type="ARBA" id="ARBA00021008"/>
    </source>
</evidence>
<keyword evidence="6" id="KW-0679">Respiratory chain</keyword>
<feature type="transmembrane region" description="Helical" evidence="18">
    <location>
        <begin position="94"/>
        <end position="112"/>
    </location>
</feature>
<protein>
    <recommendedName>
        <fullName evidence="4">NADH-ubiquinone oxidoreductase chain 2</fullName>
        <ecNumber evidence="3">7.1.1.2</ecNumber>
    </recommendedName>
    <alternativeName>
        <fullName evidence="16">NADH dehydrogenase subunit 2</fullName>
    </alternativeName>
</protein>
<keyword evidence="8" id="KW-0999">Mitochondrion inner membrane</keyword>
<evidence type="ECO:0000256" key="12">
    <source>
        <dbReference type="ARBA" id="ARBA00023027"/>
    </source>
</evidence>
<dbReference type="EMBL" id="KY825224">
    <property type="protein sequence ID" value="ARS00903.1"/>
    <property type="molecule type" value="Genomic_DNA"/>
</dbReference>
<reference evidence="19" key="1">
    <citation type="journal article" date="2017" name="Sci. Rep.">
        <title>The mitochondrial genomes of the acoelomorph worms Paratomella rubra, Isodiametra pulchra and Archaphanostoma ylvae.</title>
        <authorList>
            <person name="Robertson H.E."/>
            <person name="Lapraz F."/>
            <person name="Egger B."/>
            <person name="Telford M.J."/>
            <person name="Schiffer P.H."/>
        </authorList>
    </citation>
    <scope>NUCLEOTIDE SEQUENCE</scope>
</reference>
<organism evidence="19">
    <name type="scientific">Isodiametra pulchra</name>
    <name type="common">Acoelomorph flatworm</name>
    <name type="synonym">Convoluta pulchra</name>
    <dbReference type="NCBI Taxonomy" id="504439"/>
    <lineage>
        <taxon>Eukaryota</taxon>
        <taxon>Metazoa</taxon>
        <taxon>Xenacoelomorpha</taxon>
        <taxon>Acoelomorpha</taxon>
        <taxon>Acoela</taxon>
        <taxon>Isodiametridae</taxon>
        <taxon>Isodiametra</taxon>
    </lineage>
</organism>
<keyword evidence="7 18" id="KW-0812">Transmembrane</keyword>
<feature type="transmembrane region" description="Helical" evidence="18">
    <location>
        <begin position="331"/>
        <end position="349"/>
    </location>
</feature>
<keyword evidence="15 18" id="KW-0472">Membrane</keyword>
<gene>
    <name evidence="19" type="primary">nad2</name>
</gene>
<keyword evidence="13" id="KW-0830">Ubiquinone</keyword>
<feature type="transmembrane region" description="Helical" evidence="18">
    <location>
        <begin position="124"/>
        <end position="145"/>
    </location>
</feature>
<keyword evidence="5" id="KW-0813">Transport</keyword>
<evidence type="ECO:0000313" key="19">
    <source>
        <dbReference type="EMBL" id="ARS00903.1"/>
    </source>
</evidence>
<evidence type="ECO:0000256" key="15">
    <source>
        <dbReference type="ARBA" id="ARBA00023136"/>
    </source>
</evidence>
<keyword evidence="11 18" id="KW-1133">Transmembrane helix</keyword>
<feature type="transmembrane region" description="Helical" evidence="18">
    <location>
        <begin position="30"/>
        <end position="47"/>
    </location>
</feature>
<evidence type="ECO:0000256" key="6">
    <source>
        <dbReference type="ARBA" id="ARBA00022660"/>
    </source>
</evidence>
<feature type="transmembrane region" description="Helical" evidence="18">
    <location>
        <begin position="177"/>
        <end position="197"/>
    </location>
</feature>
<evidence type="ECO:0000256" key="18">
    <source>
        <dbReference type="SAM" id="Phobius"/>
    </source>
</evidence>
<comment type="subcellular location">
    <subcellularLocation>
        <location evidence="1">Mitochondrion inner membrane</location>
        <topology evidence="1">Multi-pass membrane protein</topology>
    </subcellularLocation>
</comment>
<dbReference type="GO" id="GO:0008137">
    <property type="term" value="F:NADH dehydrogenase (ubiquinone) activity"/>
    <property type="evidence" value="ECO:0007669"/>
    <property type="project" value="UniProtKB-EC"/>
</dbReference>
<proteinExistence type="inferred from homology"/>
<feature type="transmembrane region" description="Helical" evidence="18">
    <location>
        <begin position="151"/>
        <end position="170"/>
    </location>
</feature>
<dbReference type="InterPro" id="IPR050175">
    <property type="entry name" value="Complex_I_Subunit_2"/>
</dbReference>
<comment type="catalytic activity">
    <reaction evidence="17">
        <text>a ubiquinone + NADH + 5 H(+)(in) = a ubiquinol + NAD(+) + 4 H(+)(out)</text>
        <dbReference type="Rhea" id="RHEA:29091"/>
        <dbReference type="Rhea" id="RHEA-COMP:9565"/>
        <dbReference type="Rhea" id="RHEA-COMP:9566"/>
        <dbReference type="ChEBI" id="CHEBI:15378"/>
        <dbReference type="ChEBI" id="CHEBI:16389"/>
        <dbReference type="ChEBI" id="CHEBI:17976"/>
        <dbReference type="ChEBI" id="CHEBI:57540"/>
        <dbReference type="ChEBI" id="CHEBI:57945"/>
        <dbReference type="EC" id="7.1.1.2"/>
    </reaction>
</comment>
<evidence type="ECO:0000256" key="1">
    <source>
        <dbReference type="ARBA" id="ARBA00004448"/>
    </source>
</evidence>
<dbReference type="EC" id="7.1.1.2" evidence="3"/>
<evidence type="ECO:0000256" key="14">
    <source>
        <dbReference type="ARBA" id="ARBA00023128"/>
    </source>
</evidence>
<evidence type="ECO:0000256" key="7">
    <source>
        <dbReference type="ARBA" id="ARBA00022692"/>
    </source>
</evidence>
<feature type="transmembrane region" description="Helical" evidence="18">
    <location>
        <begin position="242"/>
        <end position="264"/>
    </location>
</feature>
<keyword evidence="12" id="KW-0520">NAD</keyword>